<dbReference type="EMBL" id="ARXR01000041">
    <property type="protein sequence ID" value="MBF5054391.1"/>
    <property type="molecule type" value="Genomic_DNA"/>
</dbReference>
<dbReference type="PANTHER" id="PTHR34980:SF3">
    <property type="entry name" value="BLR8105 PROTEIN"/>
    <property type="match status" value="1"/>
</dbReference>
<dbReference type="RefSeq" id="WP_194856749.1">
    <property type="nucleotide sequence ID" value="NZ_ARXR01000041.1"/>
</dbReference>
<evidence type="ECO:0000313" key="3">
    <source>
        <dbReference type="Proteomes" id="UP000644441"/>
    </source>
</evidence>
<protein>
    <submittedName>
        <fullName evidence="2">DNA translocase FtsK</fullName>
    </submittedName>
</protein>
<comment type="caution">
    <text evidence="2">The sequence shown here is derived from an EMBL/GenBank/DDBJ whole genome shotgun (WGS) entry which is preliminary data.</text>
</comment>
<dbReference type="PANTHER" id="PTHR34980">
    <property type="entry name" value="INNER MEMBRANE PROTEIN-RELATED-RELATED"/>
    <property type="match status" value="1"/>
</dbReference>
<proteinExistence type="predicted"/>
<feature type="transmembrane region" description="Helical" evidence="1">
    <location>
        <begin position="108"/>
        <end position="128"/>
    </location>
</feature>
<dbReference type="Pfam" id="PF05656">
    <property type="entry name" value="DUF805"/>
    <property type="match status" value="1"/>
</dbReference>
<gene>
    <name evidence="2" type="ORF">ISO4_02993</name>
</gene>
<keyword evidence="1" id="KW-1133">Transmembrane helix</keyword>
<feature type="transmembrane region" description="Helical" evidence="1">
    <location>
        <begin position="36"/>
        <end position="61"/>
    </location>
</feature>
<evidence type="ECO:0000313" key="2">
    <source>
        <dbReference type="EMBL" id="MBF5054391.1"/>
    </source>
</evidence>
<sequence length="188" mass="20183">MNQPYAAPGSDLETGSERRYQPRLFQVKGRLGRVRYFVYALTITLIVYLVFAAVAAVAAIAGPPASEPGGVMFSVMMLVLAVGGVFAAVMSIIYGVRRLNDMNVSGWLILLMFVPLANVVMALAMLFVPGSDGDNRYGPAPTPNGGGLIAALVIMLLVMVGWIGMIGAVALPAYQDYVERAQMHQMQR</sequence>
<accession>A0ABS0AJS8</accession>
<feature type="transmembrane region" description="Helical" evidence="1">
    <location>
        <begin position="148"/>
        <end position="174"/>
    </location>
</feature>
<dbReference type="InterPro" id="IPR008523">
    <property type="entry name" value="DUF805"/>
</dbReference>
<name>A0ABS0AJS8_9GAMM</name>
<keyword evidence="3" id="KW-1185">Reference proteome</keyword>
<keyword evidence="1" id="KW-0472">Membrane</keyword>
<organism evidence="2 3">
    <name type="scientific">Alloalcanivorax venustensis ISO4</name>
    <dbReference type="NCBI Taxonomy" id="1177184"/>
    <lineage>
        <taxon>Bacteria</taxon>
        <taxon>Pseudomonadati</taxon>
        <taxon>Pseudomonadota</taxon>
        <taxon>Gammaproteobacteria</taxon>
        <taxon>Oceanospirillales</taxon>
        <taxon>Alcanivoracaceae</taxon>
        <taxon>Alloalcanivorax</taxon>
    </lineage>
</organism>
<dbReference type="Proteomes" id="UP000644441">
    <property type="component" value="Unassembled WGS sequence"/>
</dbReference>
<keyword evidence="1" id="KW-0812">Transmembrane</keyword>
<evidence type="ECO:0000256" key="1">
    <source>
        <dbReference type="SAM" id="Phobius"/>
    </source>
</evidence>
<reference evidence="2 3" key="1">
    <citation type="submission" date="2012-09" db="EMBL/GenBank/DDBJ databases">
        <title>Genome Sequence of alkane-degrading Bacterium Alcanivorax venustensis ISO4.</title>
        <authorList>
            <person name="Lai Q."/>
            <person name="Shao Z."/>
        </authorList>
    </citation>
    <scope>NUCLEOTIDE SEQUENCE [LARGE SCALE GENOMIC DNA]</scope>
    <source>
        <strain evidence="2 3">ISO4</strain>
    </source>
</reference>
<feature type="transmembrane region" description="Helical" evidence="1">
    <location>
        <begin position="73"/>
        <end position="96"/>
    </location>
</feature>